<sequence length="63" mass="6878">MRQPVALVLPFSSKFYFCGQVNGHVRTSTMSLWRSTFLFQVEAIASAPSGQICRLGALQAGQS</sequence>
<evidence type="ECO:0000313" key="1">
    <source>
        <dbReference type="EMBL" id="CEK55608.1"/>
    </source>
</evidence>
<protein>
    <submittedName>
        <fullName evidence="1">Uncharacterized protein</fullName>
    </submittedName>
</protein>
<dbReference type="EMBL" id="HACG01008743">
    <property type="protein sequence ID" value="CEK55608.1"/>
    <property type="molecule type" value="Transcribed_RNA"/>
</dbReference>
<gene>
    <name evidence="1" type="primary">ORF25596</name>
</gene>
<reference evidence="1" key="1">
    <citation type="submission" date="2014-12" db="EMBL/GenBank/DDBJ databases">
        <title>Insight into the proteome of Arion vulgaris.</title>
        <authorList>
            <person name="Aradska J."/>
            <person name="Bulat T."/>
            <person name="Smidak R."/>
            <person name="Sarate P."/>
            <person name="Gangsoo J."/>
            <person name="Sialana F."/>
            <person name="Bilban M."/>
            <person name="Lubec G."/>
        </authorList>
    </citation>
    <scope>NUCLEOTIDE SEQUENCE</scope>
    <source>
        <tissue evidence="1">Skin</tissue>
    </source>
</reference>
<dbReference type="AlphaFoldDB" id="A0A0B6YHA2"/>
<accession>A0A0B6YHA2</accession>
<organism evidence="1">
    <name type="scientific">Arion vulgaris</name>
    <dbReference type="NCBI Taxonomy" id="1028688"/>
    <lineage>
        <taxon>Eukaryota</taxon>
        <taxon>Metazoa</taxon>
        <taxon>Spiralia</taxon>
        <taxon>Lophotrochozoa</taxon>
        <taxon>Mollusca</taxon>
        <taxon>Gastropoda</taxon>
        <taxon>Heterobranchia</taxon>
        <taxon>Euthyneura</taxon>
        <taxon>Panpulmonata</taxon>
        <taxon>Eupulmonata</taxon>
        <taxon>Stylommatophora</taxon>
        <taxon>Helicina</taxon>
        <taxon>Arionoidea</taxon>
        <taxon>Arionidae</taxon>
        <taxon>Arion</taxon>
    </lineage>
</organism>
<proteinExistence type="predicted"/>
<name>A0A0B6YHA2_9EUPU</name>